<dbReference type="GO" id="GO:0071949">
    <property type="term" value="F:FAD binding"/>
    <property type="evidence" value="ECO:0007669"/>
    <property type="project" value="InterPro"/>
</dbReference>
<name>A0AAP9Y646_BURGL</name>
<dbReference type="InterPro" id="IPR002938">
    <property type="entry name" value="FAD-bd"/>
</dbReference>
<dbReference type="PRINTS" id="PR00420">
    <property type="entry name" value="RNGMNOXGNASE"/>
</dbReference>
<dbReference type="Gene3D" id="3.50.50.60">
    <property type="entry name" value="FAD/NAD(P)-binding domain"/>
    <property type="match status" value="1"/>
</dbReference>
<geneLocation type="plasmid" evidence="2 3">
    <name>unnamed1</name>
</geneLocation>
<reference evidence="2 3" key="1">
    <citation type="submission" date="2020-12" db="EMBL/GenBank/DDBJ databases">
        <title>FDA dAtabase for Regulatory Grade micrObial Sequences (FDA-ARGOS): Supporting development and validation of Infectious Disease Dx tests.</title>
        <authorList>
            <person name="Minogue T."/>
            <person name="Wolcott M."/>
            <person name="Wasieloski L."/>
            <person name="Aguilar W."/>
            <person name="Moore D."/>
            <person name="Jaissle J."/>
            <person name="Tallon L."/>
            <person name="Sadzewicz L."/>
            <person name="Zhao X."/>
            <person name="Boylan J."/>
            <person name="Ott S."/>
            <person name="Bowen H."/>
            <person name="Vavikolanu K."/>
            <person name="Mehta A."/>
            <person name="Aluvathingal J."/>
            <person name="Nadendla S."/>
            <person name="Yan Y."/>
            <person name="Sichtig H."/>
        </authorList>
    </citation>
    <scope>NUCLEOTIDE SEQUENCE [LARGE SCALE GENOMIC DNA]</scope>
    <source>
        <strain evidence="2 3">FDAARGOS_949</strain>
        <plasmid evidence="2 3">unnamed1</plasmid>
    </source>
</reference>
<proteinExistence type="predicted"/>
<protein>
    <submittedName>
        <fullName evidence="2">FAD-dependent monooxygenase</fullName>
    </submittedName>
</protein>
<dbReference type="InterPro" id="IPR036188">
    <property type="entry name" value="FAD/NAD-bd_sf"/>
</dbReference>
<dbReference type="PANTHER" id="PTHR46865:SF2">
    <property type="entry name" value="MONOOXYGENASE"/>
    <property type="match status" value="1"/>
</dbReference>
<dbReference type="PANTHER" id="PTHR46865">
    <property type="entry name" value="OXIDOREDUCTASE-RELATED"/>
    <property type="match status" value="1"/>
</dbReference>
<dbReference type="GeneID" id="45693260"/>
<keyword evidence="2" id="KW-0614">Plasmid</keyword>
<sequence>MSNLNTPALTNKKILVSGASAAGPALAYWLDRYGFDATIVERHPTIRPGGYAIDVRGSAIHISQKMGILEDLQAADTKLEEIAFYDDDDKLVASMDRNFGAGGGIAGDLEVLRDDLARILYNKIKNKVTFKFGNSIAKLTENTDGMEVEFESGEKERYDLVIGADGTHSNVRHLVFGEESQFAHFWNRYISVFTIPNYRGLYRKWDWHMRPGFFGGIQQYGDNNETRGIFLMAGEFETFDSRDISEQKAMVRRLMSDKMAWEIPRLLDEMDKASDFYFDSASQIKMPTWSKGRVSLVGDAAAGPTAFTGQGTSAAMVMAYVLAGELAEARGDYKTAFKRYEEVARPFADMNQNIIWQGKETQIPNSWDEVREQLAGIDLMKAGTPTPEGSLADIVQTAANSLDPKDYSRFYV</sequence>
<dbReference type="SUPFAM" id="SSF51905">
    <property type="entry name" value="FAD/NAD(P)-binding domain"/>
    <property type="match status" value="1"/>
</dbReference>
<keyword evidence="2" id="KW-0503">Monooxygenase</keyword>
<dbReference type="InterPro" id="IPR051704">
    <property type="entry name" value="FAD_aromatic-hydroxylase"/>
</dbReference>
<evidence type="ECO:0000313" key="2">
    <source>
        <dbReference type="EMBL" id="QPQ94649.1"/>
    </source>
</evidence>
<dbReference type="EMBL" id="CP065602">
    <property type="protein sequence ID" value="QPQ94649.1"/>
    <property type="molecule type" value="Genomic_DNA"/>
</dbReference>
<evidence type="ECO:0000313" key="3">
    <source>
        <dbReference type="Proteomes" id="UP000594892"/>
    </source>
</evidence>
<keyword evidence="2" id="KW-0560">Oxidoreductase</keyword>
<dbReference type="GO" id="GO:0004497">
    <property type="term" value="F:monooxygenase activity"/>
    <property type="evidence" value="ECO:0007669"/>
    <property type="project" value="UniProtKB-KW"/>
</dbReference>
<organism evidence="2 3">
    <name type="scientific">Burkholderia glumae</name>
    <name type="common">Pseudomonas glumae</name>
    <dbReference type="NCBI Taxonomy" id="337"/>
    <lineage>
        <taxon>Bacteria</taxon>
        <taxon>Pseudomonadati</taxon>
        <taxon>Pseudomonadota</taxon>
        <taxon>Betaproteobacteria</taxon>
        <taxon>Burkholderiales</taxon>
        <taxon>Burkholderiaceae</taxon>
        <taxon>Burkholderia</taxon>
    </lineage>
</organism>
<gene>
    <name evidence="2" type="ORF">I6H06_28935</name>
</gene>
<evidence type="ECO:0000259" key="1">
    <source>
        <dbReference type="Pfam" id="PF01494"/>
    </source>
</evidence>
<dbReference type="Pfam" id="PF01494">
    <property type="entry name" value="FAD_binding_3"/>
    <property type="match status" value="1"/>
</dbReference>
<feature type="domain" description="FAD-binding" evidence="1">
    <location>
        <begin position="13"/>
        <end position="348"/>
    </location>
</feature>
<dbReference type="RefSeq" id="WP_045678675.1">
    <property type="nucleotide sequence ID" value="NZ_CP033637.1"/>
</dbReference>
<dbReference type="Proteomes" id="UP000594892">
    <property type="component" value="Plasmid unnamed1"/>
</dbReference>
<dbReference type="Gene3D" id="3.30.9.10">
    <property type="entry name" value="D-Amino Acid Oxidase, subunit A, domain 2"/>
    <property type="match status" value="1"/>
</dbReference>
<dbReference type="AlphaFoldDB" id="A0AAP9Y646"/>
<accession>A0AAP9Y646</accession>